<dbReference type="PROSITE" id="PS51186">
    <property type="entry name" value="GNAT"/>
    <property type="match status" value="1"/>
</dbReference>
<name>A0A4R5DYH7_9BACT</name>
<organism evidence="2 3">
    <name type="scientific">Dyadobacter psychrotolerans</name>
    <dbReference type="NCBI Taxonomy" id="2541721"/>
    <lineage>
        <taxon>Bacteria</taxon>
        <taxon>Pseudomonadati</taxon>
        <taxon>Bacteroidota</taxon>
        <taxon>Cytophagia</taxon>
        <taxon>Cytophagales</taxon>
        <taxon>Spirosomataceae</taxon>
        <taxon>Dyadobacter</taxon>
    </lineage>
</organism>
<dbReference type="SUPFAM" id="SSF55729">
    <property type="entry name" value="Acyl-CoA N-acyltransferases (Nat)"/>
    <property type="match status" value="1"/>
</dbReference>
<evidence type="ECO:0000259" key="1">
    <source>
        <dbReference type="PROSITE" id="PS51186"/>
    </source>
</evidence>
<dbReference type="RefSeq" id="WP_131957416.1">
    <property type="nucleotide sequence ID" value="NZ_SMFL01000002.1"/>
</dbReference>
<proteinExistence type="predicted"/>
<evidence type="ECO:0000313" key="3">
    <source>
        <dbReference type="Proteomes" id="UP000294850"/>
    </source>
</evidence>
<dbReference type="Gene3D" id="3.40.630.30">
    <property type="match status" value="1"/>
</dbReference>
<keyword evidence="2" id="KW-0808">Transferase</keyword>
<accession>A0A4R5DYH7</accession>
<dbReference type="PANTHER" id="PTHR43415:SF5">
    <property type="entry name" value="ACETYLTRANSFERASE"/>
    <property type="match status" value="1"/>
</dbReference>
<dbReference type="GO" id="GO:0016747">
    <property type="term" value="F:acyltransferase activity, transferring groups other than amino-acyl groups"/>
    <property type="evidence" value="ECO:0007669"/>
    <property type="project" value="InterPro"/>
</dbReference>
<gene>
    <name evidence="2" type="ORF">E0F88_06570</name>
</gene>
<keyword evidence="3" id="KW-1185">Reference proteome</keyword>
<dbReference type="Proteomes" id="UP000294850">
    <property type="component" value="Unassembled WGS sequence"/>
</dbReference>
<protein>
    <submittedName>
        <fullName evidence="2">N-acetyltransferase</fullName>
    </submittedName>
</protein>
<dbReference type="AlphaFoldDB" id="A0A4R5DYH7"/>
<reference evidence="2 3" key="1">
    <citation type="submission" date="2019-03" db="EMBL/GenBank/DDBJ databases">
        <title>Dyadobacter AR-3-6 sp. nov., isolated from arctic soil.</title>
        <authorList>
            <person name="Chaudhary D.K."/>
        </authorList>
    </citation>
    <scope>NUCLEOTIDE SEQUENCE [LARGE SCALE GENOMIC DNA]</scope>
    <source>
        <strain evidence="2 3">AR-3-6</strain>
    </source>
</reference>
<sequence>MYLRKYQESDFHILNNWVTDPDTLFRFSGSAWSYPLSYEQLKKFYQTNPFRFPYLAFSDDNSPVAFGEIISGDSHTPRLGRLLVGNRDSRGKGLGQEFVYIMIKECQKLLDPDKIHLFVLEDNFPAIRCYEKIGFIFDSEVQITETFNGEQKSILLMTLTLK</sequence>
<evidence type="ECO:0000313" key="2">
    <source>
        <dbReference type="EMBL" id="TDE17550.1"/>
    </source>
</evidence>
<dbReference type="OrthoDB" id="9811523at2"/>
<dbReference type="PANTHER" id="PTHR43415">
    <property type="entry name" value="SPERMIDINE N(1)-ACETYLTRANSFERASE"/>
    <property type="match status" value="1"/>
</dbReference>
<dbReference type="InterPro" id="IPR000182">
    <property type="entry name" value="GNAT_dom"/>
</dbReference>
<comment type="caution">
    <text evidence="2">The sequence shown here is derived from an EMBL/GenBank/DDBJ whole genome shotgun (WGS) entry which is preliminary data.</text>
</comment>
<dbReference type="EMBL" id="SMFL01000002">
    <property type="protein sequence ID" value="TDE17550.1"/>
    <property type="molecule type" value="Genomic_DNA"/>
</dbReference>
<dbReference type="InterPro" id="IPR016181">
    <property type="entry name" value="Acyl_CoA_acyltransferase"/>
</dbReference>
<feature type="domain" description="N-acetyltransferase" evidence="1">
    <location>
        <begin position="1"/>
        <end position="162"/>
    </location>
</feature>
<dbReference type="Pfam" id="PF00583">
    <property type="entry name" value="Acetyltransf_1"/>
    <property type="match status" value="1"/>
</dbReference>